<sequence>MEGIDWQLISSPVSADHPSHLKAVQGKPAAEPVLDWIRAATHGVDILSPAVPAAHIDDKAICVLAAFRKNRDRLLTTDMSGKIVAATLVHCEEPPLLSHDHSSAAGTPVKAWAAMKSFQQRGDEAASSFGNLARLLAD</sequence>
<evidence type="ECO:0000313" key="1">
    <source>
        <dbReference type="EMBL" id="MEN9061863.1"/>
    </source>
</evidence>
<organism evidence="1 2">
    <name type="scientific">Ponticoccus litoralis</name>
    <dbReference type="NCBI Taxonomy" id="422297"/>
    <lineage>
        <taxon>Bacteria</taxon>
        <taxon>Pseudomonadati</taxon>
        <taxon>Pseudomonadota</taxon>
        <taxon>Alphaproteobacteria</taxon>
        <taxon>Rhodobacterales</taxon>
        <taxon>Roseobacteraceae</taxon>
        <taxon>Ponticoccus</taxon>
    </lineage>
</organism>
<accession>A0AAW9ST11</accession>
<reference evidence="1 2" key="1">
    <citation type="submission" date="2024-05" db="EMBL/GenBank/DDBJ databases">
        <title>Genome sequence of Ponticoccus litoralis KCCM 90028.</title>
        <authorList>
            <person name="Kim J.M."/>
            <person name="Lee J.K."/>
            <person name="Choi B.J."/>
            <person name="Bayburt H."/>
            <person name="Baek J.H."/>
            <person name="Jeon C.O."/>
        </authorList>
    </citation>
    <scope>NUCLEOTIDE SEQUENCE [LARGE SCALE GENOMIC DNA]</scope>
    <source>
        <strain evidence="1 2">KCCM 90028</strain>
    </source>
</reference>
<keyword evidence="2" id="KW-1185">Reference proteome</keyword>
<name>A0AAW9ST11_9RHOB</name>
<protein>
    <submittedName>
        <fullName evidence="1">Uncharacterized protein</fullName>
    </submittedName>
</protein>
<dbReference type="EMBL" id="JBDNCH010000002">
    <property type="protein sequence ID" value="MEN9061863.1"/>
    <property type="molecule type" value="Genomic_DNA"/>
</dbReference>
<gene>
    <name evidence="1" type="ORF">ABFB10_13420</name>
</gene>
<dbReference type="Proteomes" id="UP001428774">
    <property type="component" value="Unassembled WGS sequence"/>
</dbReference>
<dbReference type="AlphaFoldDB" id="A0AAW9ST11"/>
<evidence type="ECO:0000313" key="2">
    <source>
        <dbReference type="Proteomes" id="UP001428774"/>
    </source>
</evidence>
<proteinExistence type="predicted"/>
<comment type="caution">
    <text evidence="1">The sequence shown here is derived from an EMBL/GenBank/DDBJ whole genome shotgun (WGS) entry which is preliminary data.</text>
</comment>